<evidence type="ECO:0000259" key="9">
    <source>
        <dbReference type="Pfam" id="PF11967"/>
    </source>
</evidence>
<keyword evidence="4 7" id="KW-0233">DNA recombination</keyword>
<dbReference type="NCBIfam" id="TIGR00613">
    <property type="entry name" value="reco"/>
    <property type="match status" value="1"/>
</dbReference>
<proteinExistence type="inferred from homology"/>
<dbReference type="PATRIC" id="fig|713887.8.peg.35"/>
<keyword evidence="8" id="KW-1133">Transmembrane helix</keyword>
<dbReference type="STRING" id="1453429.UCYN_00430"/>
<dbReference type="PANTHER" id="PTHR33991:SF1">
    <property type="entry name" value="DNA REPAIR PROTEIN RECO"/>
    <property type="match status" value="1"/>
</dbReference>
<dbReference type="Gene3D" id="1.20.1440.120">
    <property type="entry name" value="Recombination protein O, C-terminal domain"/>
    <property type="match status" value="1"/>
</dbReference>
<evidence type="ECO:0000256" key="7">
    <source>
        <dbReference type="HAMAP-Rule" id="MF_00201"/>
    </source>
</evidence>
<dbReference type="Pfam" id="PF02565">
    <property type="entry name" value="RecO_C"/>
    <property type="match status" value="1"/>
</dbReference>
<keyword evidence="8" id="KW-0472">Membrane</keyword>
<dbReference type="HOGENOM" id="CLU_066632_0_0_3"/>
<dbReference type="InterPro" id="IPR042242">
    <property type="entry name" value="RecO_C"/>
</dbReference>
<protein>
    <recommendedName>
        <fullName evidence="2 7">DNA repair protein RecO</fullName>
    </recommendedName>
    <alternativeName>
        <fullName evidence="6 7">Recombination protein O</fullName>
    </alternativeName>
</protein>
<dbReference type="KEGG" id="cyu:UCYN_00430"/>
<keyword evidence="8" id="KW-0812">Transmembrane</keyword>
<dbReference type="SUPFAM" id="SSF57863">
    <property type="entry name" value="ArfGap/RecO-like zinc finger"/>
    <property type="match status" value="1"/>
</dbReference>
<evidence type="ECO:0000256" key="6">
    <source>
        <dbReference type="ARBA" id="ARBA00033409"/>
    </source>
</evidence>
<feature type="transmembrane region" description="Helical" evidence="8">
    <location>
        <begin position="133"/>
        <end position="155"/>
    </location>
</feature>
<evidence type="ECO:0000313" key="10">
    <source>
        <dbReference type="EMBL" id="ADB94799.1"/>
    </source>
</evidence>
<dbReference type="InterPro" id="IPR003717">
    <property type="entry name" value="RecO"/>
</dbReference>
<dbReference type="InterPro" id="IPR037278">
    <property type="entry name" value="ARFGAP/RecO"/>
</dbReference>
<dbReference type="RefSeq" id="WP_012953464.1">
    <property type="nucleotide sequence ID" value="NC_013771.1"/>
</dbReference>
<keyword evidence="3 7" id="KW-0227">DNA damage</keyword>
<evidence type="ECO:0000256" key="5">
    <source>
        <dbReference type="ARBA" id="ARBA00023204"/>
    </source>
</evidence>
<dbReference type="HAMAP" id="MF_00201">
    <property type="entry name" value="RecO"/>
    <property type="match status" value="1"/>
</dbReference>
<organism evidence="11">
    <name type="scientific">Atelocyanobacterium thalassa (isolate ALOHA)</name>
    <dbReference type="NCBI Taxonomy" id="1453429"/>
    <lineage>
        <taxon>Bacteria</taxon>
        <taxon>Bacillati</taxon>
        <taxon>Cyanobacteriota</taxon>
        <taxon>Cyanophyceae</taxon>
        <taxon>Oscillatoriophycideae</taxon>
        <taxon>Chroococcales</taxon>
        <taxon>Aphanothecaceae</taxon>
        <taxon>Candidatus Atelocyanobacterium</taxon>
        <taxon>Candidatus Atelocyanobacterium thalassae</taxon>
    </lineage>
</organism>
<evidence type="ECO:0000256" key="4">
    <source>
        <dbReference type="ARBA" id="ARBA00023172"/>
    </source>
</evidence>
<feature type="domain" description="DNA replication/recombination mediator RecO N-terminal" evidence="9">
    <location>
        <begin position="1"/>
        <end position="79"/>
    </location>
</feature>
<name>D3EMU9_ATETH</name>
<evidence type="ECO:0000256" key="3">
    <source>
        <dbReference type="ARBA" id="ARBA00022763"/>
    </source>
</evidence>
<evidence type="ECO:0000256" key="2">
    <source>
        <dbReference type="ARBA" id="ARBA00021310"/>
    </source>
</evidence>
<dbReference type="Pfam" id="PF11967">
    <property type="entry name" value="RecO_N"/>
    <property type="match status" value="1"/>
</dbReference>
<evidence type="ECO:0000256" key="8">
    <source>
        <dbReference type="SAM" id="Phobius"/>
    </source>
</evidence>
<comment type="similarity">
    <text evidence="1 7">Belongs to the RecO family.</text>
</comment>
<dbReference type="SUPFAM" id="SSF50249">
    <property type="entry name" value="Nucleic acid-binding proteins"/>
    <property type="match status" value="1"/>
</dbReference>
<reference evidence="10 11" key="1">
    <citation type="journal article" date="2010" name="Nature">
        <title>Metabolic streamlining in an open-ocean nitrogen-fixing cyanobacterium.</title>
        <authorList>
            <person name="Tripp H.J."/>
            <person name="Bench S.R."/>
            <person name="Turk K.A."/>
            <person name="Foster R.A."/>
            <person name="Desany B.A."/>
            <person name="Niazi F."/>
            <person name="Affourtit J.P."/>
            <person name="Zehr J.P."/>
        </authorList>
    </citation>
    <scope>NUCLEOTIDE SEQUENCE [LARGE SCALE GENOMIC DNA]</scope>
    <source>
        <strain evidence="11">ALOHA</strain>
    </source>
</reference>
<dbReference type="Gene3D" id="2.40.50.140">
    <property type="entry name" value="Nucleic acid-binding proteins"/>
    <property type="match status" value="1"/>
</dbReference>
<comment type="function">
    <text evidence="7">Involved in DNA repair and RecF pathway recombination.</text>
</comment>
<dbReference type="OrthoDB" id="9797083at2"/>
<accession>D3EMU9</accession>
<dbReference type="PANTHER" id="PTHR33991">
    <property type="entry name" value="DNA REPAIR PROTEIN RECO"/>
    <property type="match status" value="1"/>
</dbReference>
<dbReference type="GO" id="GO:0006310">
    <property type="term" value="P:DNA recombination"/>
    <property type="evidence" value="ECO:0007669"/>
    <property type="project" value="UniProtKB-UniRule"/>
</dbReference>
<keyword evidence="5 7" id="KW-0234">DNA repair</keyword>
<evidence type="ECO:0000313" key="11">
    <source>
        <dbReference type="Proteomes" id="UP000001405"/>
    </source>
</evidence>
<keyword evidence="11" id="KW-1185">Reference proteome</keyword>
<dbReference type="Proteomes" id="UP000001405">
    <property type="component" value="Chromosome"/>
</dbReference>
<evidence type="ECO:0000256" key="1">
    <source>
        <dbReference type="ARBA" id="ARBA00007452"/>
    </source>
</evidence>
<dbReference type="GO" id="GO:0006302">
    <property type="term" value="P:double-strand break repair"/>
    <property type="evidence" value="ECO:0007669"/>
    <property type="project" value="TreeGrafter"/>
</dbReference>
<dbReference type="InterPro" id="IPR022572">
    <property type="entry name" value="DNA_rep/recomb_RecO_N"/>
</dbReference>
<sequence length="278" mass="31480">MSQAYKTTGIVLKSMPLGEADRLIIILSPEKGLIRAIAPSSRKNKSPLSGRSELFMVNQFLIIKGHSLDKIAQAETLQFYPGLRKELVKLAAAQYLSELILKLSIDEQPQEELYELLNEHLRRLEKMSLAENLYGYLAQAIFHFLIVTGIGPQIYQCCLTQEKLTPNFKNPDWQVGFSHEMGGLINLNSLAYTNKALTVFSVPLINYKLQATDLVLLQNLNQSYLPHAGKLLPSNVLSQDFIVPWQKIEHLLRDYTQYQLGCSFQSVVLIDSLPNLEF</sequence>
<gene>
    <name evidence="7" type="primary">recO</name>
    <name evidence="10" type="ordered locus">UCYN_00430</name>
</gene>
<dbReference type="AlphaFoldDB" id="D3EMU9"/>
<dbReference type="InterPro" id="IPR012340">
    <property type="entry name" value="NA-bd_OB-fold"/>
</dbReference>
<dbReference type="EMBL" id="CP001842">
    <property type="protein sequence ID" value="ADB94799.1"/>
    <property type="molecule type" value="Genomic_DNA"/>
</dbReference>
<dbReference type="GO" id="GO:0043590">
    <property type="term" value="C:bacterial nucleoid"/>
    <property type="evidence" value="ECO:0007669"/>
    <property type="project" value="TreeGrafter"/>
</dbReference>